<dbReference type="PROSITE" id="PS50893">
    <property type="entry name" value="ABC_TRANSPORTER_2"/>
    <property type="match status" value="1"/>
</dbReference>
<dbReference type="AlphaFoldDB" id="A0A1F5V7C9"/>
<dbReference type="GO" id="GO:0016887">
    <property type="term" value="F:ATP hydrolysis activity"/>
    <property type="evidence" value="ECO:0007669"/>
    <property type="project" value="InterPro"/>
</dbReference>
<gene>
    <name evidence="6" type="ORF">A2Y62_13675</name>
</gene>
<evidence type="ECO:0000256" key="1">
    <source>
        <dbReference type="ARBA" id="ARBA00005417"/>
    </source>
</evidence>
<dbReference type="Pfam" id="PF00005">
    <property type="entry name" value="ABC_tran"/>
    <property type="match status" value="1"/>
</dbReference>
<dbReference type="PANTHER" id="PTHR43335">
    <property type="entry name" value="ABC TRANSPORTER, ATP-BINDING PROTEIN"/>
    <property type="match status" value="1"/>
</dbReference>
<dbReference type="PANTHER" id="PTHR43335:SF4">
    <property type="entry name" value="ABC TRANSPORTER, ATP-BINDING PROTEIN"/>
    <property type="match status" value="1"/>
</dbReference>
<evidence type="ECO:0000313" key="6">
    <source>
        <dbReference type="EMBL" id="OGF59333.1"/>
    </source>
</evidence>
<dbReference type="InterPro" id="IPR003439">
    <property type="entry name" value="ABC_transporter-like_ATP-bd"/>
</dbReference>
<dbReference type="Proteomes" id="UP000178943">
    <property type="component" value="Unassembled WGS sequence"/>
</dbReference>
<organism evidence="6 7">
    <name type="scientific">Candidatus Fischerbacteria bacterium RBG_13_37_8</name>
    <dbReference type="NCBI Taxonomy" id="1817863"/>
    <lineage>
        <taxon>Bacteria</taxon>
        <taxon>Candidatus Fischeribacteriota</taxon>
    </lineage>
</organism>
<evidence type="ECO:0000259" key="5">
    <source>
        <dbReference type="PROSITE" id="PS50893"/>
    </source>
</evidence>
<dbReference type="GO" id="GO:0005524">
    <property type="term" value="F:ATP binding"/>
    <property type="evidence" value="ECO:0007669"/>
    <property type="project" value="UniProtKB-KW"/>
</dbReference>
<name>A0A1F5V7C9_9BACT</name>
<evidence type="ECO:0000256" key="3">
    <source>
        <dbReference type="ARBA" id="ARBA00022741"/>
    </source>
</evidence>
<keyword evidence="2" id="KW-0813">Transport</keyword>
<dbReference type="SMART" id="SM00382">
    <property type="entry name" value="AAA"/>
    <property type="match status" value="1"/>
</dbReference>
<evidence type="ECO:0000313" key="7">
    <source>
        <dbReference type="Proteomes" id="UP000178943"/>
    </source>
</evidence>
<feature type="domain" description="ABC transporter" evidence="5">
    <location>
        <begin position="3"/>
        <end position="232"/>
    </location>
</feature>
<protein>
    <recommendedName>
        <fullName evidence="5">ABC transporter domain-containing protein</fullName>
    </recommendedName>
</protein>
<dbReference type="InterPro" id="IPR027417">
    <property type="entry name" value="P-loop_NTPase"/>
</dbReference>
<keyword evidence="4" id="KW-0067">ATP-binding</keyword>
<comment type="caution">
    <text evidence="6">The sequence shown here is derived from an EMBL/GenBank/DDBJ whole genome shotgun (WGS) entry which is preliminary data.</text>
</comment>
<dbReference type="CDD" id="cd03230">
    <property type="entry name" value="ABC_DR_subfamily_A"/>
    <property type="match status" value="1"/>
</dbReference>
<dbReference type="STRING" id="1817863.A2Y62_13675"/>
<evidence type="ECO:0000256" key="4">
    <source>
        <dbReference type="ARBA" id="ARBA00022840"/>
    </source>
</evidence>
<comment type="similarity">
    <text evidence="1">Belongs to the ABC transporter superfamily.</text>
</comment>
<proteinExistence type="inferred from homology"/>
<sequence>MMIQIENLTKYYGLLKAVDNVTFTVSKGEVVGFLGPNAAGKTTTLRIITGYFPPTTGKVRIGDYDVMDKPIEAKKMIGYMPENPPLYTDMTVKSFLTFAAKIRSIPRKIRKESIEKAIELSGLTNHVKFIIGHLSKGYKQRVALAQALLHDPEILILDEPTAGLDAKERMDLLNMIHEFIGKKTVVLSTHILADVEKVCNRVIIIHKGSIVAEGSYEMLSSSVTENDRFALTVLRNDDEVEQELRLIDGIINITRNQDNPKRFTVESIKDLAVKEKVAKVLVEKNYGLIELSPSRLPLEEIFIELTKQ</sequence>
<keyword evidence="3" id="KW-0547">Nucleotide-binding</keyword>
<dbReference type="Gene3D" id="3.40.50.300">
    <property type="entry name" value="P-loop containing nucleotide triphosphate hydrolases"/>
    <property type="match status" value="1"/>
</dbReference>
<dbReference type="EMBL" id="MFGW01000217">
    <property type="protein sequence ID" value="OGF59333.1"/>
    <property type="molecule type" value="Genomic_DNA"/>
</dbReference>
<dbReference type="SUPFAM" id="SSF52540">
    <property type="entry name" value="P-loop containing nucleoside triphosphate hydrolases"/>
    <property type="match status" value="1"/>
</dbReference>
<accession>A0A1F5V7C9</accession>
<evidence type="ECO:0000256" key="2">
    <source>
        <dbReference type="ARBA" id="ARBA00022448"/>
    </source>
</evidence>
<reference evidence="6 7" key="1">
    <citation type="journal article" date="2016" name="Nat. Commun.">
        <title>Thousands of microbial genomes shed light on interconnected biogeochemical processes in an aquifer system.</title>
        <authorList>
            <person name="Anantharaman K."/>
            <person name="Brown C.T."/>
            <person name="Hug L.A."/>
            <person name="Sharon I."/>
            <person name="Castelle C.J."/>
            <person name="Probst A.J."/>
            <person name="Thomas B.C."/>
            <person name="Singh A."/>
            <person name="Wilkins M.J."/>
            <person name="Karaoz U."/>
            <person name="Brodie E.L."/>
            <person name="Williams K.H."/>
            <person name="Hubbard S.S."/>
            <person name="Banfield J.F."/>
        </authorList>
    </citation>
    <scope>NUCLEOTIDE SEQUENCE [LARGE SCALE GENOMIC DNA]</scope>
</reference>
<dbReference type="InterPro" id="IPR003593">
    <property type="entry name" value="AAA+_ATPase"/>
</dbReference>